<gene>
    <name evidence="6" type="primary">rpoE</name>
    <name evidence="6" type="ORF">GCM10011579_095470</name>
</gene>
<name>A0A917YGI4_9ACTN</name>
<dbReference type="SUPFAM" id="SSF88659">
    <property type="entry name" value="Sigma3 and sigma4 domains of RNA polymerase sigma factors"/>
    <property type="match status" value="1"/>
</dbReference>
<keyword evidence="7" id="KW-1185">Reference proteome</keyword>
<dbReference type="InterPro" id="IPR039425">
    <property type="entry name" value="RNA_pol_sigma-70-like"/>
</dbReference>
<keyword evidence="3" id="KW-0731">Sigma factor</keyword>
<dbReference type="InterPro" id="IPR013249">
    <property type="entry name" value="RNA_pol_sigma70_r4_t2"/>
</dbReference>
<dbReference type="GO" id="GO:0003677">
    <property type="term" value="F:DNA binding"/>
    <property type="evidence" value="ECO:0007669"/>
    <property type="project" value="InterPro"/>
</dbReference>
<evidence type="ECO:0000313" key="7">
    <source>
        <dbReference type="Proteomes" id="UP000600365"/>
    </source>
</evidence>
<sequence>MPLLDRLYTAATQMTCTRAGAEGLVQQTYVRTLDAFGSRVEITDLRVWMFRILGDSALGVCGARQCPPSSNWSAGQRPGLPVPLGLGVQALDRLPDHDVTAALAQLPWALRMVVYLADVEDFSPVEIAEILGFSPGTVTSHMRQGRLRLVQILADAAGRRGFLE</sequence>
<reference evidence="6 7" key="1">
    <citation type="journal article" date="2014" name="Int. J. Syst. Evol. Microbiol.">
        <title>Complete genome sequence of Corynebacterium casei LMG S-19264T (=DSM 44701T), isolated from a smear-ripened cheese.</title>
        <authorList>
            <consortium name="US DOE Joint Genome Institute (JGI-PGF)"/>
            <person name="Walter F."/>
            <person name="Albersmeier A."/>
            <person name="Kalinowski J."/>
            <person name="Ruckert C."/>
        </authorList>
    </citation>
    <scope>NUCLEOTIDE SEQUENCE [LARGE SCALE GENOMIC DNA]</scope>
    <source>
        <strain evidence="6 7">CGMCC 4.7111</strain>
    </source>
</reference>
<dbReference type="Pfam" id="PF08281">
    <property type="entry name" value="Sigma70_r4_2"/>
    <property type="match status" value="1"/>
</dbReference>
<evidence type="ECO:0000256" key="2">
    <source>
        <dbReference type="ARBA" id="ARBA00023015"/>
    </source>
</evidence>
<dbReference type="Proteomes" id="UP000600365">
    <property type="component" value="Unassembled WGS sequence"/>
</dbReference>
<dbReference type="GO" id="GO:0016987">
    <property type="term" value="F:sigma factor activity"/>
    <property type="evidence" value="ECO:0007669"/>
    <property type="project" value="UniProtKB-KW"/>
</dbReference>
<evidence type="ECO:0000256" key="3">
    <source>
        <dbReference type="ARBA" id="ARBA00023082"/>
    </source>
</evidence>
<comment type="caution">
    <text evidence="6">The sequence shown here is derived from an EMBL/GenBank/DDBJ whole genome shotgun (WGS) entry which is preliminary data.</text>
</comment>
<dbReference type="Gene3D" id="1.10.10.10">
    <property type="entry name" value="Winged helix-like DNA-binding domain superfamily/Winged helix DNA-binding domain"/>
    <property type="match status" value="1"/>
</dbReference>
<dbReference type="AlphaFoldDB" id="A0A917YGI4"/>
<accession>A0A917YGI4</accession>
<keyword evidence="4" id="KW-0804">Transcription</keyword>
<evidence type="ECO:0000313" key="6">
    <source>
        <dbReference type="EMBL" id="GGN95191.1"/>
    </source>
</evidence>
<keyword evidence="2" id="KW-0805">Transcription regulation</keyword>
<evidence type="ECO:0000256" key="4">
    <source>
        <dbReference type="ARBA" id="ARBA00023163"/>
    </source>
</evidence>
<evidence type="ECO:0000256" key="1">
    <source>
        <dbReference type="ARBA" id="ARBA00010641"/>
    </source>
</evidence>
<dbReference type="CDD" id="cd06171">
    <property type="entry name" value="Sigma70_r4"/>
    <property type="match status" value="1"/>
</dbReference>
<dbReference type="InterPro" id="IPR036388">
    <property type="entry name" value="WH-like_DNA-bd_sf"/>
</dbReference>
<dbReference type="SUPFAM" id="SSF88946">
    <property type="entry name" value="Sigma2 domain of RNA polymerase sigma factors"/>
    <property type="match status" value="1"/>
</dbReference>
<proteinExistence type="inferred from homology"/>
<dbReference type="PANTHER" id="PTHR43133:SF59">
    <property type="entry name" value="ECF RNA POLYMERASE SIGMA FACTOR SIGR"/>
    <property type="match status" value="1"/>
</dbReference>
<dbReference type="InterPro" id="IPR013325">
    <property type="entry name" value="RNA_pol_sigma_r2"/>
</dbReference>
<protein>
    <submittedName>
        <fullName evidence="6">RNA polymerase sigma factor RpoE</fullName>
    </submittedName>
</protein>
<comment type="similarity">
    <text evidence="1">Belongs to the sigma-70 factor family. ECF subfamily.</text>
</comment>
<feature type="domain" description="RNA polymerase sigma factor 70 region 4 type 2" evidence="5">
    <location>
        <begin position="99"/>
        <end position="149"/>
    </location>
</feature>
<dbReference type="GO" id="GO:0006352">
    <property type="term" value="P:DNA-templated transcription initiation"/>
    <property type="evidence" value="ECO:0007669"/>
    <property type="project" value="InterPro"/>
</dbReference>
<dbReference type="PANTHER" id="PTHR43133">
    <property type="entry name" value="RNA POLYMERASE ECF-TYPE SIGMA FACTO"/>
    <property type="match status" value="1"/>
</dbReference>
<dbReference type="InterPro" id="IPR013324">
    <property type="entry name" value="RNA_pol_sigma_r3/r4-like"/>
</dbReference>
<evidence type="ECO:0000259" key="5">
    <source>
        <dbReference type="Pfam" id="PF08281"/>
    </source>
</evidence>
<dbReference type="EMBL" id="BMMM01000032">
    <property type="protein sequence ID" value="GGN95191.1"/>
    <property type="molecule type" value="Genomic_DNA"/>
</dbReference>
<organism evidence="6 7">
    <name type="scientific">Streptomyces albiflavescens</name>
    <dbReference type="NCBI Taxonomy" id="1623582"/>
    <lineage>
        <taxon>Bacteria</taxon>
        <taxon>Bacillati</taxon>
        <taxon>Actinomycetota</taxon>
        <taxon>Actinomycetes</taxon>
        <taxon>Kitasatosporales</taxon>
        <taxon>Streptomycetaceae</taxon>
        <taxon>Streptomyces</taxon>
    </lineage>
</organism>